<dbReference type="InterPro" id="IPR050189">
    <property type="entry name" value="MFS_Efflux_Transporters"/>
</dbReference>
<keyword evidence="3 6" id="KW-0812">Transmembrane</keyword>
<dbReference type="PANTHER" id="PTHR43124:SF3">
    <property type="entry name" value="CHLORAMPHENICOL EFFLUX PUMP RV0191"/>
    <property type="match status" value="1"/>
</dbReference>
<comment type="caution">
    <text evidence="8">The sequence shown here is derived from an EMBL/GenBank/DDBJ whole genome shotgun (WGS) entry which is preliminary data.</text>
</comment>
<dbReference type="InterPro" id="IPR020846">
    <property type="entry name" value="MFS_dom"/>
</dbReference>
<keyword evidence="4 6" id="KW-1133">Transmembrane helix</keyword>
<feature type="transmembrane region" description="Helical" evidence="6">
    <location>
        <begin position="98"/>
        <end position="119"/>
    </location>
</feature>
<feature type="transmembrane region" description="Helical" evidence="6">
    <location>
        <begin position="269"/>
        <end position="287"/>
    </location>
</feature>
<dbReference type="GO" id="GO:0022857">
    <property type="term" value="F:transmembrane transporter activity"/>
    <property type="evidence" value="ECO:0007669"/>
    <property type="project" value="InterPro"/>
</dbReference>
<dbReference type="RefSeq" id="WP_130477527.1">
    <property type="nucleotide sequence ID" value="NZ_SFCC01000011.1"/>
</dbReference>
<sequence length="382" mass="38754">MLRYWPAVVAVALGTFATITTQLLPVGLLTAISPELGITEGAAGLTVTIPGLVAAVAAPVIAVAAGRLDRRIVLGGLLVLLIGANTLAAVAPNYPVLLAGRVLVGVSVGGFWAVAAGVAGRLVPEHLVGRAISVVYSGVSLASVLGLPAGRLIADLTTWRITFTVLGVLAFAVLAVQALLLPPLPPHSAVRPADLPRLLRDPTVRFAFGAVFLIVAGHFGAYTYLVAFLERAPAVPRELVSTLLLVYGAAGLIGTFTMGTFAQRAPRHTLAAAALSLALAAVTLPFAGGSLAAVIGLLVVWGAAYGGVPLSLQVWLYTVVPKSTEAASALFVTAFQVAISLGSLFGGLLLDTGGPDTVLWAGGALAGVTALTLGLVSPRRAR</sequence>
<dbReference type="PANTHER" id="PTHR43124">
    <property type="entry name" value="PURINE EFFLUX PUMP PBUE"/>
    <property type="match status" value="1"/>
</dbReference>
<dbReference type="GO" id="GO:0005886">
    <property type="term" value="C:plasma membrane"/>
    <property type="evidence" value="ECO:0007669"/>
    <property type="project" value="UniProtKB-SubCell"/>
</dbReference>
<dbReference type="EMBL" id="SFCC01000011">
    <property type="protein sequence ID" value="RZQ61795.1"/>
    <property type="molecule type" value="Genomic_DNA"/>
</dbReference>
<feature type="transmembrane region" description="Helical" evidence="6">
    <location>
        <begin position="203"/>
        <end position="227"/>
    </location>
</feature>
<evidence type="ECO:0000256" key="3">
    <source>
        <dbReference type="ARBA" id="ARBA00022692"/>
    </source>
</evidence>
<feature type="domain" description="Major facilitator superfamily (MFS) profile" evidence="7">
    <location>
        <begin position="7"/>
        <end position="381"/>
    </location>
</feature>
<feature type="transmembrane region" description="Helical" evidence="6">
    <location>
        <begin position="357"/>
        <end position="376"/>
    </location>
</feature>
<feature type="transmembrane region" description="Helical" evidence="6">
    <location>
        <begin position="161"/>
        <end position="182"/>
    </location>
</feature>
<dbReference type="Proteomes" id="UP000292003">
    <property type="component" value="Unassembled WGS sequence"/>
</dbReference>
<comment type="subcellular location">
    <subcellularLocation>
        <location evidence="1">Cell membrane</location>
        <topology evidence="1">Multi-pass membrane protein</topology>
    </subcellularLocation>
</comment>
<evidence type="ECO:0000313" key="9">
    <source>
        <dbReference type="Proteomes" id="UP000292003"/>
    </source>
</evidence>
<accession>A0A4V2ELJ6</accession>
<proteinExistence type="predicted"/>
<reference evidence="8 9" key="1">
    <citation type="submission" date="2019-02" db="EMBL/GenBank/DDBJ databases">
        <title>Draft genome sequence of Amycolatopsis sp. 8-3EHSu isolated from roots of Suaeda maritima.</title>
        <authorList>
            <person name="Duangmal K."/>
            <person name="Chantavorakit T."/>
        </authorList>
    </citation>
    <scope>NUCLEOTIDE SEQUENCE [LARGE SCALE GENOMIC DNA]</scope>
    <source>
        <strain evidence="8 9">8-3EHSu</strain>
    </source>
</reference>
<evidence type="ECO:0000313" key="8">
    <source>
        <dbReference type="EMBL" id="RZQ61795.1"/>
    </source>
</evidence>
<dbReference type="PROSITE" id="PS50850">
    <property type="entry name" value="MFS"/>
    <property type="match status" value="1"/>
</dbReference>
<evidence type="ECO:0000256" key="1">
    <source>
        <dbReference type="ARBA" id="ARBA00004651"/>
    </source>
</evidence>
<dbReference type="SUPFAM" id="SSF103473">
    <property type="entry name" value="MFS general substrate transporter"/>
    <property type="match status" value="1"/>
</dbReference>
<evidence type="ECO:0000256" key="6">
    <source>
        <dbReference type="SAM" id="Phobius"/>
    </source>
</evidence>
<feature type="transmembrane region" description="Helical" evidence="6">
    <location>
        <begin position="131"/>
        <end position="149"/>
    </location>
</feature>
<protein>
    <submittedName>
        <fullName evidence="8">MFS transporter</fullName>
    </submittedName>
</protein>
<evidence type="ECO:0000259" key="7">
    <source>
        <dbReference type="PROSITE" id="PS50850"/>
    </source>
</evidence>
<feature type="transmembrane region" description="Helical" evidence="6">
    <location>
        <begin position="293"/>
        <end position="317"/>
    </location>
</feature>
<organism evidence="8 9">
    <name type="scientific">Amycolatopsis suaedae</name>
    <dbReference type="NCBI Taxonomy" id="2510978"/>
    <lineage>
        <taxon>Bacteria</taxon>
        <taxon>Bacillati</taxon>
        <taxon>Actinomycetota</taxon>
        <taxon>Actinomycetes</taxon>
        <taxon>Pseudonocardiales</taxon>
        <taxon>Pseudonocardiaceae</taxon>
        <taxon>Amycolatopsis</taxon>
    </lineage>
</organism>
<name>A0A4V2ELJ6_9PSEU</name>
<dbReference type="InterPro" id="IPR036259">
    <property type="entry name" value="MFS_trans_sf"/>
</dbReference>
<dbReference type="InterPro" id="IPR011701">
    <property type="entry name" value="MFS"/>
</dbReference>
<gene>
    <name evidence="8" type="ORF">EWH70_22880</name>
</gene>
<dbReference type="OrthoDB" id="9814237at2"/>
<keyword evidence="9" id="KW-1185">Reference proteome</keyword>
<dbReference type="AlphaFoldDB" id="A0A4V2ELJ6"/>
<feature type="transmembrane region" description="Helical" evidence="6">
    <location>
        <begin position="329"/>
        <end position="351"/>
    </location>
</feature>
<feature type="transmembrane region" description="Helical" evidence="6">
    <location>
        <begin position="72"/>
        <end position="92"/>
    </location>
</feature>
<evidence type="ECO:0000256" key="5">
    <source>
        <dbReference type="ARBA" id="ARBA00023136"/>
    </source>
</evidence>
<evidence type="ECO:0000256" key="2">
    <source>
        <dbReference type="ARBA" id="ARBA00022475"/>
    </source>
</evidence>
<keyword evidence="2" id="KW-1003">Cell membrane</keyword>
<evidence type="ECO:0000256" key="4">
    <source>
        <dbReference type="ARBA" id="ARBA00022989"/>
    </source>
</evidence>
<dbReference type="Gene3D" id="1.20.1250.20">
    <property type="entry name" value="MFS general substrate transporter like domains"/>
    <property type="match status" value="1"/>
</dbReference>
<keyword evidence="5 6" id="KW-0472">Membrane</keyword>
<feature type="transmembrane region" description="Helical" evidence="6">
    <location>
        <begin position="41"/>
        <end position="65"/>
    </location>
</feature>
<dbReference type="Pfam" id="PF07690">
    <property type="entry name" value="MFS_1"/>
    <property type="match status" value="1"/>
</dbReference>
<feature type="transmembrane region" description="Helical" evidence="6">
    <location>
        <begin position="239"/>
        <end position="262"/>
    </location>
</feature>
<dbReference type="CDD" id="cd17324">
    <property type="entry name" value="MFS_NepI_like"/>
    <property type="match status" value="1"/>
</dbReference>